<dbReference type="Pfam" id="PF04170">
    <property type="entry name" value="NlpE"/>
    <property type="match status" value="1"/>
</dbReference>
<dbReference type="Pfam" id="PF03724">
    <property type="entry name" value="META"/>
    <property type="match status" value="1"/>
</dbReference>
<dbReference type="AlphaFoldDB" id="A0A1B1Y4M2"/>
<name>A0A1B1Y4M2_9FLAO</name>
<evidence type="ECO:0000313" key="2">
    <source>
        <dbReference type="EMBL" id="ANW95688.1"/>
    </source>
</evidence>
<dbReference type="InterPro" id="IPR007298">
    <property type="entry name" value="Cu-R_lipoprotein_NlpE"/>
</dbReference>
<dbReference type="Proteomes" id="UP000092967">
    <property type="component" value="Chromosome"/>
</dbReference>
<dbReference type="PROSITE" id="PS51257">
    <property type="entry name" value="PROKAR_LIPOPROTEIN"/>
    <property type="match status" value="1"/>
</dbReference>
<dbReference type="EMBL" id="CP014224">
    <property type="protein sequence ID" value="ANW95688.1"/>
    <property type="molecule type" value="Genomic_DNA"/>
</dbReference>
<sequence length="256" mass="28615">MKNNILILAVISMVITGCKTSENHNIHHFNSSFLDEHNSKNSLDWGGTYTGTIPCADCEGIQTKISIHSDLTYTKEVKYLGKSDELITEKGKFDWDEIGSNIIIDETSYMVGENTLIQLNKQKENIKGALATQYVLSKIATDTILTDVQWELIELQGEEIEKENKNIPYFTLSTTDNNISGNSGCNNFHGSFDLKFGNRLSISRLASTQKLCFNAPYEGAMLKALEVMDNYAIKNDTLSINKARMAPLAKFVKVQP</sequence>
<evidence type="ECO:0000259" key="1">
    <source>
        <dbReference type="Pfam" id="PF03724"/>
    </source>
</evidence>
<reference evidence="2 3" key="1">
    <citation type="submission" date="2016-02" db="EMBL/GenBank/DDBJ databases">
        <authorList>
            <person name="Wen L."/>
            <person name="He K."/>
            <person name="Yang H."/>
        </authorList>
    </citation>
    <scope>NUCLEOTIDE SEQUENCE [LARGE SCALE GENOMIC DNA]</scope>
    <source>
        <strain evidence="2 3">CZ1127</strain>
    </source>
</reference>
<evidence type="ECO:0000313" key="3">
    <source>
        <dbReference type="Proteomes" id="UP000092967"/>
    </source>
</evidence>
<dbReference type="PANTHER" id="PTHR35535:SF1">
    <property type="entry name" value="HEAT SHOCK PROTEIN HSLJ"/>
    <property type="match status" value="1"/>
</dbReference>
<gene>
    <name evidence="2" type="ORF">AXE80_05085</name>
</gene>
<dbReference type="PANTHER" id="PTHR35535">
    <property type="entry name" value="HEAT SHOCK PROTEIN HSLJ"/>
    <property type="match status" value="1"/>
</dbReference>
<accession>A0A1B1Y4M2</accession>
<proteinExistence type="predicted"/>
<dbReference type="KEGG" id="wfu:AXE80_05085"/>
<dbReference type="InterPro" id="IPR038670">
    <property type="entry name" value="HslJ-like_sf"/>
</dbReference>
<keyword evidence="3" id="KW-1185">Reference proteome</keyword>
<dbReference type="RefSeq" id="WP_083194586.1">
    <property type="nucleotide sequence ID" value="NZ_CP014224.1"/>
</dbReference>
<protein>
    <recommendedName>
        <fullName evidence="1">DUF306 domain-containing protein</fullName>
    </recommendedName>
</protein>
<feature type="domain" description="DUF306" evidence="1">
    <location>
        <begin position="145"/>
        <end position="251"/>
    </location>
</feature>
<dbReference type="Gene3D" id="2.40.128.270">
    <property type="match status" value="1"/>
</dbReference>
<dbReference type="Gene3D" id="2.40.128.640">
    <property type="match status" value="1"/>
</dbReference>
<dbReference type="OrthoDB" id="5348860at2"/>
<organism evidence="2 3">
    <name type="scientific">Wenyingzhuangia fucanilytica</name>
    <dbReference type="NCBI Taxonomy" id="1790137"/>
    <lineage>
        <taxon>Bacteria</taxon>
        <taxon>Pseudomonadati</taxon>
        <taxon>Bacteroidota</taxon>
        <taxon>Flavobacteriia</taxon>
        <taxon>Flavobacteriales</taxon>
        <taxon>Flavobacteriaceae</taxon>
        <taxon>Wenyingzhuangia</taxon>
    </lineage>
</organism>
<dbReference type="InterPro" id="IPR005184">
    <property type="entry name" value="DUF306_Meta_HslJ"/>
</dbReference>
<dbReference type="STRING" id="1790137.AXE80_05085"/>
<dbReference type="InterPro" id="IPR053147">
    <property type="entry name" value="Hsp_HslJ-like"/>
</dbReference>